<proteinExistence type="predicted"/>
<evidence type="ECO:0000313" key="3">
    <source>
        <dbReference type="Proteomes" id="UP000241769"/>
    </source>
</evidence>
<dbReference type="AlphaFoldDB" id="A0A2P6NKR1"/>
<sequence>MRWSDSRALRCIVLVCLIVFTIIITGKKSSSPSDNIIALRSLNNPLERVNAVQTPTLTFNPSFLPLLDGYFLAVLRKTVNHWAGPHSLYLSLAREEVSYDESTKMFLPTMKQKGKAEDCQNTGTGPEDGRLFYTVEGAPLLQMTGPPKGKTKMCHIMWIVDVRTIFNLTNLVLTKAPIVYDKLTPLLRGEVAHGKSDKNWSPFLPSQDYGLMFHVDISSPRYFKVYDDKSVRVHYVPDEEIPCPRRFIPKTLSIHQTTGALSLTLCRRGECVPNRDNTVLFAIVQSLKRNGAYRKYTPYVVTWYNHGNLSYRSISPPLTWPIEELVGKQWVYTHSITWKRYHVKNPTHGYLDDHLVIGGGWSDRTAHYVDVEADSLMKNHKTC</sequence>
<keyword evidence="3" id="KW-1185">Reference proteome</keyword>
<accession>A0A2P6NKR1</accession>
<name>A0A2P6NKR1_9EUKA</name>
<reference evidence="2 3" key="1">
    <citation type="journal article" date="2018" name="Genome Biol. Evol.">
        <title>Multiple Roots of Fruiting Body Formation in Amoebozoa.</title>
        <authorList>
            <person name="Hillmann F."/>
            <person name="Forbes G."/>
            <person name="Novohradska S."/>
            <person name="Ferling I."/>
            <person name="Riege K."/>
            <person name="Groth M."/>
            <person name="Westermann M."/>
            <person name="Marz M."/>
            <person name="Spaller T."/>
            <person name="Winckler T."/>
            <person name="Schaap P."/>
            <person name="Glockner G."/>
        </authorList>
    </citation>
    <scope>NUCLEOTIDE SEQUENCE [LARGE SCALE GENOMIC DNA]</scope>
    <source>
        <strain evidence="2 3">Jena</strain>
    </source>
</reference>
<protein>
    <submittedName>
        <fullName evidence="2">Uncharacterized protein</fullName>
    </submittedName>
</protein>
<organism evidence="2 3">
    <name type="scientific">Planoprotostelium fungivorum</name>
    <dbReference type="NCBI Taxonomy" id="1890364"/>
    <lineage>
        <taxon>Eukaryota</taxon>
        <taxon>Amoebozoa</taxon>
        <taxon>Evosea</taxon>
        <taxon>Variosea</taxon>
        <taxon>Cavosteliida</taxon>
        <taxon>Cavosteliaceae</taxon>
        <taxon>Planoprotostelium</taxon>
    </lineage>
</organism>
<dbReference type="Proteomes" id="UP000241769">
    <property type="component" value="Unassembled WGS sequence"/>
</dbReference>
<evidence type="ECO:0000313" key="2">
    <source>
        <dbReference type="EMBL" id="PRP84554.1"/>
    </source>
</evidence>
<gene>
    <name evidence="2" type="ORF">PROFUN_05889</name>
</gene>
<dbReference type="OrthoDB" id="2522565at2759"/>
<evidence type="ECO:0000256" key="1">
    <source>
        <dbReference type="SAM" id="Phobius"/>
    </source>
</evidence>
<feature type="transmembrane region" description="Helical" evidence="1">
    <location>
        <begin position="7"/>
        <end position="26"/>
    </location>
</feature>
<dbReference type="InParanoid" id="A0A2P6NKR1"/>
<keyword evidence="1" id="KW-1133">Transmembrane helix</keyword>
<keyword evidence="1" id="KW-0812">Transmembrane</keyword>
<keyword evidence="1" id="KW-0472">Membrane</keyword>
<comment type="caution">
    <text evidence="2">The sequence shown here is derived from an EMBL/GenBank/DDBJ whole genome shotgun (WGS) entry which is preliminary data.</text>
</comment>
<dbReference type="EMBL" id="MDYQ01000061">
    <property type="protein sequence ID" value="PRP84554.1"/>
    <property type="molecule type" value="Genomic_DNA"/>
</dbReference>